<proteinExistence type="predicted"/>
<dbReference type="Gene3D" id="3.40.50.720">
    <property type="entry name" value="NAD(P)-binding Rossmann-like Domain"/>
    <property type="match status" value="1"/>
</dbReference>
<evidence type="ECO:0000259" key="2">
    <source>
        <dbReference type="Pfam" id="PF22725"/>
    </source>
</evidence>
<dbReference type="PANTHER" id="PTHR43377:SF1">
    <property type="entry name" value="BILIVERDIN REDUCTASE A"/>
    <property type="match status" value="1"/>
</dbReference>
<evidence type="ECO:0000259" key="1">
    <source>
        <dbReference type="Pfam" id="PF01408"/>
    </source>
</evidence>
<reference evidence="3" key="1">
    <citation type="journal article" date="2014" name="Int. J. Syst. Evol. Microbiol.">
        <title>Complete genome sequence of Corynebacterium casei LMG S-19264T (=DSM 44701T), isolated from a smear-ripened cheese.</title>
        <authorList>
            <consortium name="US DOE Joint Genome Institute (JGI-PGF)"/>
            <person name="Walter F."/>
            <person name="Albersmeier A."/>
            <person name="Kalinowski J."/>
            <person name="Ruckert C."/>
        </authorList>
    </citation>
    <scope>NUCLEOTIDE SEQUENCE</scope>
    <source>
        <strain evidence="3">JCM 12580</strain>
    </source>
</reference>
<sequence>MINIGIIGMGTRGQIYAETIKQSEHAVVAAITDISNESLELNTKKFNTKGYTDFEEMFEQEELDAVIVATPDFLHKEPVVLAAEKGVHIMVEKPFSTDLKEAAEMVKVIRQNGVKCLVGFENRWNSPFVAVKEAIDNGELGEINALNSRLNDSIYVPTKMLGWSLNSTPGWFLLSHSIDLACWLKNINPVSVFAVGTRKKLVSMGIDTYDSIQATVTFSDNTHATFTSSWILPENMPLLYDFKYEIIGENGSLHVDLHDQMVKKAAKSYEHLHTLGTPIDGRLTSAPSQMLISFIENILYDAEPIAGPEEGLLNTKIVSALHKSIKEGKIQEI</sequence>
<dbReference type="SUPFAM" id="SSF55347">
    <property type="entry name" value="Glyceraldehyde-3-phosphate dehydrogenase-like, C-terminal domain"/>
    <property type="match status" value="1"/>
</dbReference>
<feature type="domain" description="Gfo/Idh/MocA-like oxidoreductase N-terminal" evidence="1">
    <location>
        <begin position="2"/>
        <end position="120"/>
    </location>
</feature>
<dbReference type="InterPro" id="IPR051450">
    <property type="entry name" value="Gfo/Idh/MocA_Oxidoreductases"/>
</dbReference>
<dbReference type="Pfam" id="PF22725">
    <property type="entry name" value="GFO_IDH_MocA_C3"/>
    <property type="match status" value="1"/>
</dbReference>
<dbReference type="Gene3D" id="3.30.360.10">
    <property type="entry name" value="Dihydrodipicolinate Reductase, domain 2"/>
    <property type="match status" value="1"/>
</dbReference>
<dbReference type="RefSeq" id="WP_188633702.1">
    <property type="nucleotide sequence ID" value="NZ_BMNQ01000050.1"/>
</dbReference>
<dbReference type="GO" id="GO:0000166">
    <property type="term" value="F:nucleotide binding"/>
    <property type="evidence" value="ECO:0007669"/>
    <property type="project" value="InterPro"/>
</dbReference>
<gene>
    <name evidence="3" type="ORF">GCM10007063_27710</name>
</gene>
<protein>
    <submittedName>
        <fullName evidence="3">Dehydrogenase</fullName>
    </submittedName>
</protein>
<dbReference type="InterPro" id="IPR055170">
    <property type="entry name" value="GFO_IDH_MocA-like_dom"/>
</dbReference>
<dbReference type="AlphaFoldDB" id="A0A917Q0L6"/>
<name>A0A917Q0L6_9BACI</name>
<dbReference type="Proteomes" id="UP000658382">
    <property type="component" value="Unassembled WGS sequence"/>
</dbReference>
<evidence type="ECO:0000313" key="3">
    <source>
        <dbReference type="EMBL" id="GGK03798.1"/>
    </source>
</evidence>
<dbReference type="PANTHER" id="PTHR43377">
    <property type="entry name" value="BILIVERDIN REDUCTASE A"/>
    <property type="match status" value="1"/>
</dbReference>
<dbReference type="InterPro" id="IPR036291">
    <property type="entry name" value="NAD(P)-bd_dom_sf"/>
</dbReference>
<dbReference type="EMBL" id="BMNQ01000050">
    <property type="protein sequence ID" value="GGK03798.1"/>
    <property type="molecule type" value="Genomic_DNA"/>
</dbReference>
<evidence type="ECO:0000313" key="4">
    <source>
        <dbReference type="Proteomes" id="UP000658382"/>
    </source>
</evidence>
<feature type="domain" description="GFO/IDH/MocA-like oxidoreductase" evidence="2">
    <location>
        <begin position="128"/>
        <end position="253"/>
    </location>
</feature>
<keyword evidence="4" id="KW-1185">Reference proteome</keyword>
<dbReference type="SUPFAM" id="SSF51735">
    <property type="entry name" value="NAD(P)-binding Rossmann-fold domains"/>
    <property type="match status" value="1"/>
</dbReference>
<dbReference type="InterPro" id="IPR000683">
    <property type="entry name" value="Gfo/Idh/MocA-like_OxRdtase_N"/>
</dbReference>
<reference evidence="3" key="2">
    <citation type="submission" date="2020-09" db="EMBL/GenBank/DDBJ databases">
        <authorList>
            <person name="Sun Q."/>
            <person name="Ohkuma M."/>
        </authorList>
    </citation>
    <scope>NUCLEOTIDE SEQUENCE</scope>
    <source>
        <strain evidence="3">JCM 12580</strain>
    </source>
</reference>
<accession>A0A917Q0L6</accession>
<organism evidence="3 4">
    <name type="scientific">Lentibacillus kapialis</name>
    <dbReference type="NCBI Taxonomy" id="340214"/>
    <lineage>
        <taxon>Bacteria</taxon>
        <taxon>Bacillati</taxon>
        <taxon>Bacillota</taxon>
        <taxon>Bacilli</taxon>
        <taxon>Bacillales</taxon>
        <taxon>Bacillaceae</taxon>
        <taxon>Lentibacillus</taxon>
    </lineage>
</organism>
<comment type="caution">
    <text evidence="3">The sequence shown here is derived from an EMBL/GenBank/DDBJ whole genome shotgun (WGS) entry which is preliminary data.</text>
</comment>
<dbReference type="Pfam" id="PF01408">
    <property type="entry name" value="GFO_IDH_MocA"/>
    <property type="match status" value="1"/>
</dbReference>